<dbReference type="InterPro" id="IPR038735">
    <property type="entry name" value="MSMEG_1276-like_NTP-PPase_dom"/>
</dbReference>
<accession>A0A9Q4G027</accession>
<name>A0A9Q4G027_SALAG</name>
<evidence type="ECO:0000313" key="1">
    <source>
        <dbReference type="EMBL" id="MCR6097369.1"/>
    </source>
</evidence>
<dbReference type="AlphaFoldDB" id="A0A9Q4G027"/>
<comment type="caution">
    <text evidence="1">The sequence shown here is derived from an EMBL/GenBank/DDBJ whole genome shotgun (WGS) entry which is preliminary data.</text>
</comment>
<gene>
    <name evidence="1" type="ORF">HXA33_12515</name>
</gene>
<keyword evidence="2" id="KW-1185">Reference proteome</keyword>
<proteinExistence type="predicted"/>
<reference evidence="1" key="1">
    <citation type="submission" date="2020-06" db="EMBL/GenBank/DDBJ databases">
        <title>Insight into the genomes of haloalkaliphilic bacilli from Kenyan soda lakes.</title>
        <authorList>
            <person name="Mwirichia R."/>
            <person name="Villamizar G.C."/>
            <person name="Poehlein A."/>
            <person name="Mugweru J."/>
            <person name="Kipnyargis A."/>
            <person name="Kiplimo D."/>
            <person name="Orwa P."/>
            <person name="Daniel R."/>
        </authorList>
    </citation>
    <scope>NUCLEOTIDE SEQUENCE</scope>
    <source>
        <strain evidence="1">B1096_S55</strain>
    </source>
</reference>
<dbReference type="EMBL" id="JABXYM010000001">
    <property type="protein sequence ID" value="MCR6097369.1"/>
    <property type="molecule type" value="Genomic_DNA"/>
</dbReference>
<dbReference type="RefSeq" id="WP_257821765.1">
    <property type="nucleotide sequence ID" value="NZ_JABXYM010000001.1"/>
</dbReference>
<organism evidence="1 2">
    <name type="scientific">Salipaludibacillus agaradhaerens</name>
    <name type="common">Bacillus agaradhaerens</name>
    <dbReference type="NCBI Taxonomy" id="76935"/>
    <lineage>
        <taxon>Bacteria</taxon>
        <taxon>Bacillati</taxon>
        <taxon>Bacillota</taxon>
        <taxon>Bacilli</taxon>
        <taxon>Bacillales</taxon>
        <taxon>Bacillaceae</taxon>
    </lineage>
</organism>
<dbReference type="Proteomes" id="UP001057753">
    <property type="component" value="Unassembled WGS sequence"/>
</dbReference>
<dbReference type="CDD" id="cd11532">
    <property type="entry name" value="NTP-PPase_COG4997"/>
    <property type="match status" value="1"/>
</dbReference>
<sequence>MPSYHKLVRDKIPEIIEMNGQKVMYRRISGEDFIKEAKEKLKEEMKEYLEAQNPEQAIEELADLLEIIYCLAERHGYSKAELESIRSDKSERRGAFHEGWFLETVGDDEW</sequence>
<dbReference type="SUPFAM" id="SSF101386">
    <property type="entry name" value="all-alpha NTP pyrophosphatases"/>
    <property type="match status" value="1"/>
</dbReference>
<evidence type="ECO:0000313" key="2">
    <source>
        <dbReference type="Proteomes" id="UP001057753"/>
    </source>
</evidence>
<protein>
    <submittedName>
        <fullName evidence="1">Nucleoside triphosphate pyrophosphohydrolase</fullName>
    </submittedName>
</protein>